<evidence type="ECO:0000313" key="4">
    <source>
        <dbReference type="EMBL" id="WMN19749.1"/>
    </source>
</evidence>
<protein>
    <submittedName>
        <fullName evidence="4">Glycosyltransferase family 2 protein</fullName>
    </submittedName>
</protein>
<evidence type="ECO:0000256" key="2">
    <source>
        <dbReference type="SAM" id="Phobius"/>
    </source>
</evidence>
<keyword evidence="1" id="KW-0997">Cell inner membrane</keyword>
<keyword evidence="1" id="KW-1003">Cell membrane</keyword>
<evidence type="ECO:0000256" key="1">
    <source>
        <dbReference type="ARBA" id="ARBA00022519"/>
    </source>
</evidence>
<reference evidence="4 5" key="1">
    <citation type="journal article" date="2023" name="Access Microbiol">
        <title>The genome of a steinernematid-associated Pseudomonas piscis bacterium encodes the biosynthesis of insect toxins.</title>
        <authorList>
            <person name="Awori R.M."/>
            <person name="Hendre P."/>
            <person name="Amugune N.O."/>
        </authorList>
    </citation>
    <scope>NUCLEOTIDE SEQUENCE [LARGE SCALE GENOMIC DNA]</scope>
    <source>
        <strain evidence="4 5">75</strain>
    </source>
</reference>
<dbReference type="Gene3D" id="3.90.550.10">
    <property type="entry name" value="Spore Coat Polysaccharide Biosynthesis Protein SpsA, Chain A"/>
    <property type="match status" value="1"/>
</dbReference>
<dbReference type="Pfam" id="PF00535">
    <property type="entry name" value="Glycos_transf_2"/>
    <property type="match status" value="1"/>
</dbReference>
<keyword evidence="2" id="KW-1133">Transmembrane helix</keyword>
<proteinExistence type="predicted"/>
<keyword evidence="2" id="KW-0812">Transmembrane</keyword>
<dbReference type="InterPro" id="IPR001173">
    <property type="entry name" value="Glyco_trans_2-like"/>
</dbReference>
<dbReference type="PRINTS" id="PR01435">
    <property type="entry name" value="NPOXDRDTASE5"/>
</dbReference>
<dbReference type="InterPro" id="IPR050256">
    <property type="entry name" value="Glycosyltransferase_2"/>
</dbReference>
<accession>A0ABY9NMF6</accession>
<evidence type="ECO:0000259" key="3">
    <source>
        <dbReference type="Pfam" id="PF00535"/>
    </source>
</evidence>
<gene>
    <name evidence="4" type="ORF">QL104_10150</name>
</gene>
<dbReference type="SUPFAM" id="SSF53448">
    <property type="entry name" value="Nucleotide-diphospho-sugar transferases"/>
    <property type="match status" value="1"/>
</dbReference>
<keyword evidence="5" id="KW-1185">Reference proteome</keyword>
<dbReference type="Proteomes" id="UP001237292">
    <property type="component" value="Chromosome"/>
</dbReference>
<keyword evidence="2" id="KW-0472">Membrane</keyword>
<dbReference type="RefSeq" id="WP_282878472.1">
    <property type="nucleotide sequence ID" value="NZ_CP133164.1"/>
</dbReference>
<feature type="transmembrane region" description="Helical" evidence="2">
    <location>
        <begin position="270"/>
        <end position="289"/>
    </location>
</feature>
<dbReference type="EMBL" id="CP133164">
    <property type="protein sequence ID" value="WMN19749.1"/>
    <property type="molecule type" value="Genomic_DNA"/>
</dbReference>
<dbReference type="PANTHER" id="PTHR48090:SF7">
    <property type="entry name" value="RFBJ PROTEIN"/>
    <property type="match status" value="1"/>
</dbReference>
<sequence>MTIDQQDQIRLGVGNNTAPLGCSKIAVLIPSYRVIPHILGVISAIGPEVERIYVIDDCCPDGSGVHVEENCADPRVKVLRNPENQGVGGAMMTGYKAAIEDDMDVIVKIDGDGQMDPSLIMNFVNPILDGEADYTKGNRFFDLEEIRSMPKVRLFGNAALSFMTKFSSGYWDLFDPTNGYTAIHREVARHLPFTKISRRYFFETDILFRLNTLRAVVVDIPMHAKYGDEVSNLKVSQVVGEFFFKHVRNFCKRIFYNYYLRDMSLASIELPVGLLMLMCGLIFGVNHWISSIYSGVPTPAGTVMLAALPVILGIQLILAFLGQDISSVPRRPFHLAKIKSKFKREKN</sequence>
<organism evidence="4 5">
    <name type="scientific">Pseudomonas piscis</name>
    <dbReference type="NCBI Taxonomy" id="2614538"/>
    <lineage>
        <taxon>Bacteria</taxon>
        <taxon>Pseudomonadati</taxon>
        <taxon>Pseudomonadota</taxon>
        <taxon>Gammaproteobacteria</taxon>
        <taxon>Pseudomonadales</taxon>
        <taxon>Pseudomonadaceae</taxon>
        <taxon>Pseudomonas</taxon>
    </lineage>
</organism>
<feature type="transmembrane region" description="Helical" evidence="2">
    <location>
        <begin position="301"/>
        <end position="321"/>
    </location>
</feature>
<name>A0ABY9NMF6_9PSED</name>
<feature type="domain" description="Glycosyltransferase 2-like" evidence="3">
    <location>
        <begin position="27"/>
        <end position="190"/>
    </location>
</feature>
<evidence type="ECO:0000313" key="5">
    <source>
        <dbReference type="Proteomes" id="UP001237292"/>
    </source>
</evidence>
<dbReference type="PANTHER" id="PTHR48090">
    <property type="entry name" value="UNDECAPRENYL-PHOSPHATE 4-DEOXY-4-FORMAMIDO-L-ARABINOSE TRANSFERASE-RELATED"/>
    <property type="match status" value="1"/>
</dbReference>
<dbReference type="InterPro" id="IPR029044">
    <property type="entry name" value="Nucleotide-diphossugar_trans"/>
</dbReference>
<dbReference type="CDD" id="cd04179">
    <property type="entry name" value="DPM_DPG-synthase_like"/>
    <property type="match status" value="1"/>
</dbReference>